<evidence type="ECO:0000313" key="3">
    <source>
        <dbReference type="Proteomes" id="UP000054721"/>
    </source>
</evidence>
<feature type="chain" id="PRO_5006881580" evidence="1">
    <location>
        <begin position="20"/>
        <end position="244"/>
    </location>
</feature>
<keyword evidence="3" id="KW-1185">Reference proteome</keyword>
<organism evidence="2 3">
    <name type="scientific">Trichinella nativa</name>
    <dbReference type="NCBI Taxonomy" id="6335"/>
    <lineage>
        <taxon>Eukaryota</taxon>
        <taxon>Metazoa</taxon>
        <taxon>Ecdysozoa</taxon>
        <taxon>Nematoda</taxon>
        <taxon>Enoplea</taxon>
        <taxon>Dorylaimia</taxon>
        <taxon>Trichinellida</taxon>
        <taxon>Trichinellidae</taxon>
        <taxon>Trichinella</taxon>
    </lineage>
</organism>
<keyword evidence="1" id="KW-0732">Signal</keyword>
<gene>
    <name evidence="2" type="ORF">T02_10839</name>
</gene>
<dbReference type="EMBL" id="JYDW01000113">
    <property type="protein sequence ID" value="KRZ55533.1"/>
    <property type="molecule type" value="Genomic_DNA"/>
</dbReference>
<proteinExistence type="predicted"/>
<reference evidence="2 3" key="1">
    <citation type="submission" date="2015-05" db="EMBL/GenBank/DDBJ databases">
        <title>Evolution of Trichinella species and genotypes.</title>
        <authorList>
            <person name="Korhonen P.K."/>
            <person name="Edoardo P."/>
            <person name="Giuseppe L.R."/>
            <person name="Gasser R.B."/>
        </authorList>
    </citation>
    <scope>NUCLEOTIDE SEQUENCE [LARGE SCALE GENOMIC DNA]</scope>
    <source>
        <strain evidence="2">ISS10</strain>
    </source>
</reference>
<dbReference type="Proteomes" id="UP000054721">
    <property type="component" value="Unassembled WGS sequence"/>
</dbReference>
<accession>A0A0V1L7P9</accession>
<feature type="signal peptide" evidence="1">
    <location>
        <begin position="1"/>
        <end position="19"/>
    </location>
</feature>
<comment type="caution">
    <text evidence="2">The sequence shown here is derived from an EMBL/GenBank/DDBJ whole genome shotgun (WGS) entry which is preliminary data.</text>
</comment>
<dbReference type="AlphaFoldDB" id="A0A0V1L7P9"/>
<evidence type="ECO:0000256" key="1">
    <source>
        <dbReference type="SAM" id="SignalP"/>
    </source>
</evidence>
<sequence>MSSRCRVLIHTVLLACVVSQHNGKKEWMPVPFLLCRLPPESVPIPELDDFRTSRDDKPELAVLVGREPAGRGLSSPGTALALSAASLTGAASLTTVAASLAEPAALSATPSFAMSAYVRRLRSATFTLFSAAVSLSLLLLCHEKSVLGLFLLAMDYVNTIEDVWIAASSKRSVDLCSILCGSKVQWMSGWSFFFHLSGPVCTLDLMVWFRTLNEVHSLVSALRVICKFFIALGRSLREKPGAIF</sequence>
<protein>
    <submittedName>
        <fullName evidence="2">Uncharacterized protein</fullName>
    </submittedName>
</protein>
<name>A0A0V1L7P9_9BILA</name>
<evidence type="ECO:0000313" key="2">
    <source>
        <dbReference type="EMBL" id="KRZ55533.1"/>
    </source>
</evidence>